<feature type="compositionally biased region" description="Basic and acidic residues" evidence="1">
    <location>
        <begin position="39"/>
        <end position="51"/>
    </location>
</feature>
<dbReference type="Proteomes" id="UP001302812">
    <property type="component" value="Unassembled WGS sequence"/>
</dbReference>
<keyword evidence="3" id="KW-1185">Reference proteome</keyword>
<reference evidence="2" key="1">
    <citation type="journal article" date="2023" name="Mol. Phylogenet. Evol.">
        <title>Genome-scale phylogeny and comparative genomics of the fungal order Sordariales.</title>
        <authorList>
            <person name="Hensen N."/>
            <person name="Bonometti L."/>
            <person name="Westerberg I."/>
            <person name="Brannstrom I.O."/>
            <person name="Guillou S."/>
            <person name="Cros-Aarteil S."/>
            <person name="Calhoun S."/>
            <person name="Haridas S."/>
            <person name="Kuo A."/>
            <person name="Mondo S."/>
            <person name="Pangilinan J."/>
            <person name="Riley R."/>
            <person name="LaButti K."/>
            <person name="Andreopoulos B."/>
            <person name="Lipzen A."/>
            <person name="Chen C."/>
            <person name="Yan M."/>
            <person name="Daum C."/>
            <person name="Ng V."/>
            <person name="Clum A."/>
            <person name="Steindorff A."/>
            <person name="Ohm R.A."/>
            <person name="Martin F."/>
            <person name="Silar P."/>
            <person name="Natvig D.O."/>
            <person name="Lalanne C."/>
            <person name="Gautier V."/>
            <person name="Ament-Velasquez S.L."/>
            <person name="Kruys A."/>
            <person name="Hutchinson M.I."/>
            <person name="Powell A.J."/>
            <person name="Barry K."/>
            <person name="Miller A.N."/>
            <person name="Grigoriev I.V."/>
            <person name="Debuchy R."/>
            <person name="Gladieux P."/>
            <person name="Hiltunen Thoren M."/>
            <person name="Johannesson H."/>
        </authorList>
    </citation>
    <scope>NUCLEOTIDE SEQUENCE</scope>
    <source>
        <strain evidence="2">CBS 508.74</strain>
    </source>
</reference>
<evidence type="ECO:0000313" key="3">
    <source>
        <dbReference type="Proteomes" id="UP001302812"/>
    </source>
</evidence>
<dbReference type="GeneID" id="89933707"/>
<comment type="caution">
    <text evidence="2">The sequence shown here is derived from an EMBL/GenBank/DDBJ whole genome shotgun (WGS) entry which is preliminary data.</text>
</comment>
<dbReference type="AlphaFoldDB" id="A0AAN6QEE2"/>
<proteinExistence type="predicted"/>
<evidence type="ECO:0000313" key="2">
    <source>
        <dbReference type="EMBL" id="KAK4108690.1"/>
    </source>
</evidence>
<dbReference type="EMBL" id="MU853361">
    <property type="protein sequence ID" value="KAK4108690.1"/>
    <property type="molecule type" value="Genomic_DNA"/>
</dbReference>
<name>A0AAN6QEE2_9PEZI</name>
<evidence type="ECO:0000256" key="1">
    <source>
        <dbReference type="SAM" id="MobiDB-lite"/>
    </source>
</evidence>
<gene>
    <name evidence="2" type="ORF">N656DRAFT_414243</name>
</gene>
<organism evidence="2 3">
    <name type="scientific">Canariomyces notabilis</name>
    <dbReference type="NCBI Taxonomy" id="2074819"/>
    <lineage>
        <taxon>Eukaryota</taxon>
        <taxon>Fungi</taxon>
        <taxon>Dikarya</taxon>
        <taxon>Ascomycota</taxon>
        <taxon>Pezizomycotina</taxon>
        <taxon>Sordariomycetes</taxon>
        <taxon>Sordariomycetidae</taxon>
        <taxon>Sordariales</taxon>
        <taxon>Chaetomiaceae</taxon>
        <taxon>Canariomyces</taxon>
    </lineage>
</organism>
<protein>
    <submittedName>
        <fullName evidence="2">Uncharacterized protein</fullName>
    </submittedName>
</protein>
<reference evidence="2" key="2">
    <citation type="submission" date="2023-05" db="EMBL/GenBank/DDBJ databases">
        <authorList>
            <consortium name="Lawrence Berkeley National Laboratory"/>
            <person name="Steindorff A."/>
            <person name="Hensen N."/>
            <person name="Bonometti L."/>
            <person name="Westerberg I."/>
            <person name="Brannstrom I.O."/>
            <person name="Guillou S."/>
            <person name="Cros-Aarteil S."/>
            <person name="Calhoun S."/>
            <person name="Haridas S."/>
            <person name="Kuo A."/>
            <person name="Mondo S."/>
            <person name="Pangilinan J."/>
            <person name="Riley R."/>
            <person name="Labutti K."/>
            <person name="Andreopoulos B."/>
            <person name="Lipzen A."/>
            <person name="Chen C."/>
            <person name="Yanf M."/>
            <person name="Daum C."/>
            <person name="Ng V."/>
            <person name="Clum A."/>
            <person name="Ohm R."/>
            <person name="Martin F."/>
            <person name="Silar P."/>
            <person name="Natvig D."/>
            <person name="Lalanne C."/>
            <person name="Gautier V."/>
            <person name="Ament-Velasquez S.L."/>
            <person name="Kruys A."/>
            <person name="Hutchinson M.I."/>
            <person name="Powell A.J."/>
            <person name="Barry K."/>
            <person name="Miller A.N."/>
            <person name="Grigoriev I.V."/>
            <person name="Debuchy R."/>
            <person name="Gladieux P."/>
            <person name="Thoren M.H."/>
            <person name="Johannesson H."/>
        </authorList>
    </citation>
    <scope>NUCLEOTIDE SEQUENCE</scope>
    <source>
        <strain evidence="2">CBS 508.74</strain>
    </source>
</reference>
<sequence>MCFPAATPLAVANAQIGRASPVQKMQMCSFHESMPSDSPRNDRAGVDDPQRPHPTAAAEHHMRSSGRHFSARLITSSSQWSILETNRPAACGRAATCSSCPRRQVATMTCIGHWILLRSRCYPGDNTAADGADRKAAKSKLVFDGLYQKQPELSRRLSTYSVHKLEGWQERRAQQLATNIIKRLGDNPTDMPGFICLLNCQ</sequence>
<dbReference type="RefSeq" id="XP_064666260.1">
    <property type="nucleotide sequence ID" value="XM_064809583.1"/>
</dbReference>
<accession>A0AAN6QEE2</accession>
<feature type="region of interest" description="Disordered" evidence="1">
    <location>
        <begin position="31"/>
        <end position="67"/>
    </location>
</feature>